<dbReference type="RefSeq" id="WP_072950357.1">
    <property type="nucleotide sequence ID" value="NZ_FNSV01000006.1"/>
</dbReference>
<dbReference type="PROSITE" id="PS51257">
    <property type="entry name" value="PROKAR_LIPOPROTEIN"/>
    <property type="match status" value="1"/>
</dbReference>
<evidence type="ECO:0000256" key="1">
    <source>
        <dbReference type="SAM" id="MobiDB-lite"/>
    </source>
</evidence>
<keyword evidence="4" id="KW-1185">Reference proteome</keyword>
<gene>
    <name evidence="3" type="ORF">SAMN04490239_9291</name>
</gene>
<evidence type="ECO:0008006" key="5">
    <source>
        <dbReference type="Google" id="ProtNLM"/>
    </source>
</evidence>
<evidence type="ECO:0000256" key="2">
    <source>
        <dbReference type="SAM" id="SignalP"/>
    </source>
</evidence>
<evidence type="ECO:0000313" key="3">
    <source>
        <dbReference type="EMBL" id="SED92480.1"/>
    </source>
</evidence>
<organism evidence="3 4">
    <name type="scientific">Rhodococcus koreensis</name>
    <dbReference type="NCBI Taxonomy" id="99653"/>
    <lineage>
        <taxon>Bacteria</taxon>
        <taxon>Bacillati</taxon>
        <taxon>Actinomycetota</taxon>
        <taxon>Actinomycetes</taxon>
        <taxon>Mycobacteriales</taxon>
        <taxon>Nocardiaceae</taxon>
        <taxon>Rhodococcus</taxon>
    </lineage>
</organism>
<dbReference type="Proteomes" id="UP000183561">
    <property type="component" value="Unassembled WGS sequence"/>
</dbReference>
<feature type="signal peptide" evidence="2">
    <location>
        <begin position="1"/>
        <end position="23"/>
    </location>
</feature>
<dbReference type="EMBL" id="FNSV01000006">
    <property type="protein sequence ID" value="SED92480.1"/>
    <property type="molecule type" value="Genomic_DNA"/>
</dbReference>
<accession>A0A1H5EN24</accession>
<dbReference type="AlphaFoldDB" id="A0A1H5EN24"/>
<evidence type="ECO:0000313" key="4">
    <source>
        <dbReference type="Proteomes" id="UP000183561"/>
    </source>
</evidence>
<name>A0A1H5EN24_9NOCA</name>
<sequence length="188" mass="19867">MSNRSRTLVGLALTSMIAATLTACSGSSSDDGRPGTVTPAESSGGSDGWDGNIAIGVGNRKGVDLVTLPAPDQVDVQCHGEGDNLTVDITAPNGWHATLTHGSQTITVDNETLNYPAHDFAESPGAIEAVNRTRPKGSTKQYPLGVTWDKPSVGEVEIQVDADTPPHWMVNSPYEDFDMYMHISCGLK</sequence>
<reference evidence="4" key="1">
    <citation type="submission" date="2016-10" db="EMBL/GenBank/DDBJ databases">
        <authorList>
            <person name="Varghese N."/>
            <person name="Submissions S."/>
        </authorList>
    </citation>
    <scope>NUCLEOTIDE SEQUENCE [LARGE SCALE GENOMIC DNA]</scope>
    <source>
        <strain evidence="4">DSM 44498</strain>
    </source>
</reference>
<keyword evidence="2" id="KW-0732">Signal</keyword>
<proteinExistence type="predicted"/>
<feature type="region of interest" description="Disordered" evidence="1">
    <location>
        <begin position="24"/>
        <end position="50"/>
    </location>
</feature>
<feature type="chain" id="PRO_5038697598" description="Secreted protein" evidence="2">
    <location>
        <begin position="24"/>
        <end position="188"/>
    </location>
</feature>
<dbReference type="OrthoDB" id="4473498at2"/>
<protein>
    <recommendedName>
        <fullName evidence="5">Secreted protein</fullName>
    </recommendedName>
</protein>